<comment type="caution">
    <text evidence="1">The sequence shown here is derived from an EMBL/GenBank/DDBJ whole genome shotgun (WGS) entry which is preliminary data.</text>
</comment>
<proteinExistence type="predicted"/>
<name>A0A699VN35_TANCI</name>
<organism evidence="1">
    <name type="scientific">Tanacetum cinerariifolium</name>
    <name type="common">Dalmatian daisy</name>
    <name type="synonym">Chrysanthemum cinerariifolium</name>
    <dbReference type="NCBI Taxonomy" id="118510"/>
    <lineage>
        <taxon>Eukaryota</taxon>
        <taxon>Viridiplantae</taxon>
        <taxon>Streptophyta</taxon>
        <taxon>Embryophyta</taxon>
        <taxon>Tracheophyta</taxon>
        <taxon>Spermatophyta</taxon>
        <taxon>Magnoliopsida</taxon>
        <taxon>eudicotyledons</taxon>
        <taxon>Gunneridae</taxon>
        <taxon>Pentapetalae</taxon>
        <taxon>asterids</taxon>
        <taxon>campanulids</taxon>
        <taxon>Asterales</taxon>
        <taxon>Asteraceae</taxon>
        <taxon>Asteroideae</taxon>
        <taxon>Anthemideae</taxon>
        <taxon>Anthemidinae</taxon>
        <taxon>Tanacetum</taxon>
    </lineage>
</organism>
<sequence>MQVLHGFEFEVEPLGDHTFKVESQENIDQGAGLQEVQSQDLMDYQLARDREQHLACELFRYREDNNEAAFAVAVVEKIYTHESLIFNNTVACEVISKWKAGLKDDMDARSDV</sequence>
<evidence type="ECO:0000313" key="1">
    <source>
        <dbReference type="EMBL" id="GFD35773.1"/>
    </source>
</evidence>
<feature type="non-terminal residue" evidence="1">
    <location>
        <position position="112"/>
    </location>
</feature>
<dbReference type="AlphaFoldDB" id="A0A699VN35"/>
<dbReference type="EMBL" id="BKCJ011462994">
    <property type="protein sequence ID" value="GFD35773.1"/>
    <property type="molecule type" value="Genomic_DNA"/>
</dbReference>
<reference evidence="1" key="1">
    <citation type="journal article" date="2019" name="Sci. Rep.">
        <title>Draft genome of Tanacetum cinerariifolium, the natural source of mosquito coil.</title>
        <authorList>
            <person name="Yamashiro T."/>
            <person name="Shiraishi A."/>
            <person name="Satake H."/>
            <person name="Nakayama K."/>
        </authorList>
    </citation>
    <scope>NUCLEOTIDE SEQUENCE</scope>
</reference>
<protein>
    <submittedName>
        <fullName evidence="1">Zinc finger, CCHC-type</fullName>
    </submittedName>
</protein>
<gene>
    <name evidence="1" type="ORF">Tci_907742</name>
</gene>
<accession>A0A699VN35</accession>